<accession>A0A0A9QK29</accession>
<dbReference type="EMBL" id="GBRH01167095">
    <property type="protein sequence ID" value="JAE30801.1"/>
    <property type="molecule type" value="Transcribed_RNA"/>
</dbReference>
<sequence length="47" mass="4801">MSKVAPASSRDFSGFLVATPTTGIPAATPARMPEAESSKMKVCSADT</sequence>
<dbReference type="AlphaFoldDB" id="A0A0A9QK29"/>
<reference evidence="2" key="2">
    <citation type="journal article" date="2015" name="Data Brief">
        <title>Shoot transcriptome of the giant reed, Arundo donax.</title>
        <authorList>
            <person name="Barrero R.A."/>
            <person name="Guerrero F.D."/>
            <person name="Moolhuijzen P."/>
            <person name="Goolsby J.A."/>
            <person name="Tidwell J."/>
            <person name="Bellgard S.E."/>
            <person name="Bellgard M.I."/>
        </authorList>
    </citation>
    <scope>NUCLEOTIDE SEQUENCE</scope>
    <source>
        <tissue evidence="2">Shoot tissue taken approximately 20 cm above the soil surface</tissue>
    </source>
</reference>
<feature type="region of interest" description="Disordered" evidence="1">
    <location>
        <begin position="15"/>
        <end position="47"/>
    </location>
</feature>
<organism evidence="2">
    <name type="scientific">Arundo donax</name>
    <name type="common">Giant reed</name>
    <name type="synonym">Donax arundinaceus</name>
    <dbReference type="NCBI Taxonomy" id="35708"/>
    <lineage>
        <taxon>Eukaryota</taxon>
        <taxon>Viridiplantae</taxon>
        <taxon>Streptophyta</taxon>
        <taxon>Embryophyta</taxon>
        <taxon>Tracheophyta</taxon>
        <taxon>Spermatophyta</taxon>
        <taxon>Magnoliopsida</taxon>
        <taxon>Liliopsida</taxon>
        <taxon>Poales</taxon>
        <taxon>Poaceae</taxon>
        <taxon>PACMAD clade</taxon>
        <taxon>Arundinoideae</taxon>
        <taxon>Arundineae</taxon>
        <taxon>Arundo</taxon>
    </lineage>
</organism>
<proteinExistence type="predicted"/>
<evidence type="ECO:0000313" key="2">
    <source>
        <dbReference type="EMBL" id="JAE30801.1"/>
    </source>
</evidence>
<reference evidence="2" key="1">
    <citation type="submission" date="2014-09" db="EMBL/GenBank/DDBJ databases">
        <authorList>
            <person name="Magalhaes I.L.F."/>
            <person name="Oliveira U."/>
            <person name="Santos F.R."/>
            <person name="Vidigal T.H.D.A."/>
            <person name="Brescovit A.D."/>
            <person name="Santos A.J."/>
        </authorList>
    </citation>
    <scope>NUCLEOTIDE SEQUENCE</scope>
    <source>
        <tissue evidence="2">Shoot tissue taken approximately 20 cm above the soil surface</tissue>
    </source>
</reference>
<protein>
    <submittedName>
        <fullName evidence="2">Uncharacterized protein</fullName>
    </submittedName>
</protein>
<evidence type="ECO:0000256" key="1">
    <source>
        <dbReference type="SAM" id="MobiDB-lite"/>
    </source>
</evidence>
<name>A0A0A9QK29_ARUDO</name>
<feature type="compositionally biased region" description="Low complexity" evidence="1">
    <location>
        <begin position="18"/>
        <end position="30"/>
    </location>
</feature>